<feature type="compositionally biased region" description="Pro residues" evidence="1">
    <location>
        <begin position="121"/>
        <end position="148"/>
    </location>
</feature>
<sequence>MGWGVQRGGGGACGLGKVQQLLEAGGGGGRGGRGEPRVQRLKVWDSGEPPCGSRGVGDRYRRRPPRSQRGRGRGLTCVVPRLPPARPLAPSLAIPSKAPEISVLSACGNVVWRKVVRRPRTPAPAPPPPGPPPPAPAPSPPRPPPPPSSDRARDRSPAGANLEQPPGPSGKKLGAVGTEGSIPFPVLEPRSCQGVWILGGRRKELAGFGESSSGAQREPAAVPGARIAARLEAESALGNCLRR</sequence>
<dbReference type="GeneID" id="113925602"/>
<feature type="region of interest" description="Disordered" evidence="1">
    <location>
        <begin position="22"/>
        <end position="87"/>
    </location>
</feature>
<dbReference type="AlphaFoldDB" id="A0A6P9F476"/>
<dbReference type="Proteomes" id="UP000515165">
    <property type="component" value="Chromosome 2"/>
</dbReference>
<feature type="region of interest" description="Disordered" evidence="1">
    <location>
        <begin position="120"/>
        <end position="184"/>
    </location>
</feature>
<dbReference type="KEGG" id="zca:113925602"/>
<dbReference type="RefSeq" id="XP_035581965.1">
    <property type="nucleotide sequence ID" value="XM_035726072.1"/>
</dbReference>
<reference evidence="3" key="1">
    <citation type="submission" date="2025-08" db="UniProtKB">
        <authorList>
            <consortium name="RefSeq"/>
        </authorList>
    </citation>
    <scope>IDENTIFICATION</scope>
    <source>
        <tissue evidence="3">Blood</tissue>
    </source>
</reference>
<organism evidence="2 3">
    <name type="scientific">Zalophus californianus</name>
    <name type="common">California sealion</name>
    <dbReference type="NCBI Taxonomy" id="9704"/>
    <lineage>
        <taxon>Eukaryota</taxon>
        <taxon>Metazoa</taxon>
        <taxon>Chordata</taxon>
        <taxon>Craniata</taxon>
        <taxon>Vertebrata</taxon>
        <taxon>Euteleostomi</taxon>
        <taxon>Mammalia</taxon>
        <taxon>Eutheria</taxon>
        <taxon>Laurasiatheria</taxon>
        <taxon>Carnivora</taxon>
        <taxon>Caniformia</taxon>
        <taxon>Pinnipedia</taxon>
        <taxon>Otariidae</taxon>
        <taxon>Zalophus</taxon>
    </lineage>
</organism>
<accession>A0A6P9F476</accession>
<evidence type="ECO:0000313" key="3">
    <source>
        <dbReference type="RefSeq" id="XP_035581965.1"/>
    </source>
</evidence>
<protein>
    <submittedName>
        <fullName evidence="3">Atherin-like</fullName>
    </submittedName>
</protein>
<name>A0A6P9F476_ZALCA</name>
<keyword evidence="2" id="KW-1185">Reference proteome</keyword>
<feature type="compositionally biased region" description="Basic residues" evidence="1">
    <location>
        <begin position="60"/>
        <end position="72"/>
    </location>
</feature>
<gene>
    <name evidence="3" type="primary">LOC113925602</name>
</gene>
<evidence type="ECO:0000313" key="2">
    <source>
        <dbReference type="Proteomes" id="UP000515165"/>
    </source>
</evidence>
<evidence type="ECO:0000256" key="1">
    <source>
        <dbReference type="SAM" id="MobiDB-lite"/>
    </source>
</evidence>
<proteinExistence type="predicted"/>
<feature type="compositionally biased region" description="Basic and acidic residues" evidence="1">
    <location>
        <begin position="32"/>
        <end position="45"/>
    </location>
</feature>